<dbReference type="EMBL" id="JASWJB010000014">
    <property type="protein sequence ID" value="KAK2612608.1"/>
    <property type="molecule type" value="Genomic_DNA"/>
</dbReference>
<dbReference type="InterPro" id="IPR029058">
    <property type="entry name" value="AB_hydrolase_fold"/>
</dbReference>
<comment type="caution">
    <text evidence="2">The sequence shown here is derived from an EMBL/GenBank/DDBJ whole genome shotgun (WGS) entry which is preliminary data.</text>
</comment>
<dbReference type="InterPro" id="IPR000073">
    <property type="entry name" value="AB_hydrolase_1"/>
</dbReference>
<evidence type="ECO:0000259" key="1">
    <source>
        <dbReference type="Pfam" id="PF00561"/>
    </source>
</evidence>
<dbReference type="PANTHER" id="PTHR45763">
    <property type="entry name" value="HYDROLASE, ALPHA/BETA FOLD FAMILY PROTEIN, EXPRESSED-RELATED"/>
    <property type="match status" value="1"/>
</dbReference>
<dbReference type="Pfam" id="PF00561">
    <property type="entry name" value="Abhydrolase_1"/>
    <property type="match status" value="1"/>
</dbReference>
<organism evidence="2 3">
    <name type="scientific">Conoideocrella luteorostrata</name>
    <dbReference type="NCBI Taxonomy" id="1105319"/>
    <lineage>
        <taxon>Eukaryota</taxon>
        <taxon>Fungi</taxon>
        <taxon>Dikarya</taxon>
        <taxon>Ascomycota</taxon>
        <taxon>Pezizomycotina</taxon>
        <taxon>Sordariomycetes</taxon>
        <taxon>Hypocreomycetidae</taxon>
        <taxon>Hypocreales</taxon>
        <taxon>Clavicipitaceae</taxon>
        <taxon>Conoideocrella</taxon>
    </lineage>
</organism>
<sequence>MATSADLGDLILPDGRTLHFAIYGDVSAIATIFFHHGLPGSHVETRIFDKTARRHHIRIIGVDRPGMGNSTFQPDNRLLDWPANLLALAEHLQVQQFAVLGVSGGAPYVLACLREIPRARCVGGGIIAGVYPASLGWAGMAFETRLLFTVGAWTTWLVEKTLEYVLGAVARDTEHPEKLEAFLEKTFDSRPEADRAVWDQNKEQVRTILVEDSRHALRNGSRGAAWETYLVANDWGFKLEDISMEGRRLVMWHGALDANWPVGMARRAQPLLAGAELRVSESDGHVSIFANKVEEVMETMGEVLSD</sequence>
<dbReference type="AlphaFoldDB" id="A0AAJ0D039"/>
<dbReference type="PANTHER" id="PTHR45763:SF46">
    <property type="entry name" value="AB HYDROLASE-1 DOMAIN-CONTAINING PROTEIN"/>
    <property type="match status" value="1"/>
</dbReference>
<gene>
    <name evidence="2" type="ORF">QQS21_001380</name>
</gene>
<dbReference type="SUPFAM" id="SSF53474">
    <property type="entry name" value="alpha/beta-Hydrolases"/>
    <property type="match status" value="1"/>
</dbReference>
<feature type="domain" description="AB hydrolase-1" evidence="1">
    <location>
        <begin position="31"/>
        <end position="112"/>
    </location>
</feature>
<name>A0AAJ0D039_9HYPO</name>
<accession>A0AAJ0D039</accession>
<proteinExistence type="predicted"/>
<keyword evidence="3" id="KW-1185">Reference proteome</keyword>
<evidence type="ECO:0000313" key="3">
    <source>
        <dbReference type="Proteomes" id="UP001251528"/>
    </source>
</evidence>
<dbReference type="Proteomes" id="UP001251528">
    <property type="component" value="Unassembled WGS sequence"/>
</dbReference>
<reference evidence="2" key="1">
    <citation type="submission" date="2023-06" db="EMBL/GenBank/DDBJ databases">
        <title>Conoideocrella luteorostrata (Hypocreales: Clavicipitaceae), a potential biocontrol fungus for elongate hemlock scale in United States Christmas tree production areas.</title>
        <authorList>
            <person name="Barrett H."/>
            <person name="Lovett B."/>
            <person name="Macias A.M."/>
            <person name="Stajich J.E."/>
            <person name="Kasson M.T."/>
        </authorList>
    </citation>
    <scope>NUCLEOTIDE SEQUENCE</scope>
    <source>
        <strain evidence="2">ARSEF 14590</strain>
    </source>
</reference>
<dbReference type="Gene3D" id="3.40.50.1820">
    <property type="entry name" value="alpha/beta hydrolase"/>
    <property type="match status" value="1"/>
</dbReference>
<protein>
    <recommendedName>
        <fullName evidence="1">AB hydrolase-1 domain-containing protein</fullName>
    </recommendedName>
</protein>
<evidence type="ECO:0000313" key="2">
    <source>
        <dbReference type="EMBL" id="KAK2612608.1"/>
    </source>
</evidence>